<dbReference type="GeneTree" id="ENSGT00600000085659"/>
<keyword evidence="2" id="KW-1185">Reference proteome</keyword>
<sequence>MLYRNVLVLVLCIHCKEISYMIDWLLITNCSEFVGVEMVAHVIDNYDRPRNSYAKGVYANTDKYAYAFSNKPGQRIPKAGVMAQAGVGRAEIECSIFEAEANGPNASAGAEANVLKAVAVAQAEVGSVGASMGPLEVKARVKCGLAVDTGVKLSFIQGELKFLGTGVTVGRTTGVSVLGNEVTISLW</sequence>
<reference evidence="1" key="2">
    <citation type="submission" date="2025-08" db="UniProtKB">
        <authorList>
            <consortium name="Ensembl"/>
        </authorList>
    </citation>
    <scope>IDENTIFICATION</scope>
</reference>
<dbReference type="Ensembl" id="ENSPNAT00000060158.1">
    <property type="protein sequence ID" value="ENSPNAP00000067359.1"/>
    <property type="gene ID" value="ENSPNAG00000032752.1"/>
</dbReference>
<organism evidence="1 2">
    <name type="scientific">Pygocentrus nattereri</name>
    <name type="common">Red-bellied piranha</name>
    <dbReference type="NCBI Taxonomy" id="42514"/>
    <lineage>
        <taxon>Eukaryota</taxon>
        <taxon>Metazoa</taxon>
        <taxon>Chordata</taxon>
        <taxon>Craniata</taxon>
        <taxon>Vertebrata</taxon>
        <taxon>Euteleostomi</taxon>
        <taxon>Actinopterygii</taxon>
        <taxon>Neopterygii</taxon>
        <taxon>Teleostei</taxon>
        <taxon>Ostariophysi</taxon>
        <taxon>Characiformes</taxon>
        <taxon>Characoidei</taxon>
        <taxon>Pygocentrus</taxon>
    </lineage>
</organism>
<proteinExistence type="predicted"/>
<dbReference type="Proteomes" id="UP001501920">
    <property type="component" value="Chromosome 13"/>
</dbReference>
<name>A0AAR2KY02_PYGNA</name>
<accession>A0AAR2KY02</accession>
<evidence type="ECO:0000313" key="1">
    <source>
        <dbReference type="Ensembl" id="ENSPNAP00000067359.1"/>
    </source>
</evidence>
<reference evidence="1" key="3">
    <citation type="submission" date="2025-09" db="UniProtKB">
        <authorList>
            <consortium name="Ensembl"/>
        </authorList>
    </citation>
    <scope>IDENTIFICATION</scope>
</reference>
<reference evidence="1 2" key="1">
    <citation type="submission" date="2020-10" db="EMBL/GenBank/DDBJ databases">
        <title>Pygocentrus nattereri (red-bellied piranha) genome, fPygNat1, primary haplotype.</title>
        <authorList>
            <person name="Myers G."/>
            <person name="Meyer A."/>
            <person name="Karagic N."/>
            <person name="Pippel M."/>
            <person name="Winkler S."/>
            <person name="Tracey A."/>
            <person name="Wood J."/>
            <person name="Formenti G."/>
            <person name="Howe K."/>
            <person name="Fedrigo O."/>
            <person name="Jarvis E.D."/>
        </authorList>
    </citation>
    <scope>NUCLEOTIDE SEQUENCE [LARGE SCALE GENOMIC DNA]</scope>
</reference>
<dbReference type="AlphaFoldDB" id="A0AAR2KY02"/>
<evidence type="ECO:0000313" key="2">
    <source>
        <dbReference type="Proteomes" id="UP001501920"/>
    </source>
</evidence>
<protein>
    <submittedName>
        <fullName evidence="1">Uncharacterized protein</fullName>
    </submittedName>
</protein>